<reference evidence="3 4" key="1">
    <citation type="submission" date="2017-12" db="EMBL/GenBank/DDBJ databases">
        <title>Comparative genomics of Botrytis spp.</title>
        <authorList>
            <person name="Valero-Jimenez C.A."/>
            <person name="Tapia P."/>
            <person name="Veloso J."/>
            <person name="Silva-Moreno E."/>
            <person name="Staats M."/>
            <person name="Valdes J.H."/>
            <person name="Van Kan J.A.L."/>
        </authorList>
    </citation>
    <scope>NUCLEOTIDE SEQUENCE [LARGE SCALE GENOMIC DNA]</scope>
    <source>
        <strain evidence="3 4">MUCL435</strain>
    </source>
</reference>
<gene>
    <name evidence="3" type="ORF">BGAL_0086g00100</name>
</gene>
<proteinExistence type="predicted"/>
<feature type="coiled-coil region" evidence="1">
    <location>
        <begin position="445"/>
        <end position="518"/>
    </location>
</feature>
<evidence type="ECO:0000256" key="2">
    <source>
        <dbReference type="SAM" id="MobiDB-lite"/>
    </source>
</evidence>
<protein>
    <submittedName>
        <fullName evidence="3">Uncharacterized protein</fullName>
    </submittedName>
</protein>
<evidence type="ECO:0000313" key="4">
    <source>
        <dbReference type="Proteomes" id="UP000308671"/>
    </source>
</evidence>
<sequence length="951" mass="109549">MSQVHSNTQLVDEMEDLQIGRLVIKVHEQLHPLKMKAIKEFYDEYGEDMSGCLWELSDPADPRRELVWIPINQSLVLPPLNGWSTRALERLEKSLKYESWLKTIRTVRVKCLNSLQYQDYENGFGFCGPRFDYNFRGIHDRLLYTLERACGRRLLQSAAQSDPQNPPSFLRWTFSYYQFPVSNFEKWTPSEISECHMALDGLKLRVKLLPGPEWVLRCLQSSILSKLSCTTDLNTRKRLTMNDAKELFLRGPELFGWRWAYESSFTTPNLLKALQDVNRSIGSGFCSKEDLLEFDNLIEKRRLKLEPIDSTCRDFEIGNNNIGISRTTQDLSVPKRTLAIENTMPMKSQTTQGIGKKLVDVSKKLYEELLNRRILETKRFLEEQHTVRITALNLEISKVSDQLANSWIIFHTVNDEKEKVATAHSALQTRVEVLRRLLDECNSSRRDLYLANQDLSQRIENTTKEQFEAEANAKRGKEECDAKQEAMVWHLGRLNTMVKDITAQRLELEDEKKEFKDHISQLCPGKELGTMNIQTAGQLVDQKVALQDTESSRPDVFTVIKQAHLQNILLVRDIEYNRGLTDGQSTQVNEGRSQVLSASAIIGQELPSLQSQEKEQKLDEKIVANPTELGIKAPDRPKNPPVQATFAPKVVQPFNLEYELGLLPQSPGCKIFPSKLSVFNHTFLKQVYGGDADFWNNMELAMEIGPPYDMYHNRILKIHNDSQPSMYFGQRPIMGQHGAFLLIHGLDVNSLDIESIPTKGHPTFLNAVQGHATYVGNYTVAKQHVNHCSKHLFGLEFIDYLLRNESKTQRFIKWFRKETGYRRATTTIEPHQLITAFKNGSVQTSWTVLQFVGFDLEHYEGLLKRYAQIQPFCNRRKGVPLKDVQGGFEHLFLNELLSASTKRVRDVEDECEREKKRFKSSQRIEMLKRLSDHQPDFEDSDTIIVDTTPRT</sequence>
<organism evidence="3 4">
    <name type="scientific">Botrytis galanthina</name>
    <dbReference type="NCBI Taxonomy" id="278940"/>
    <lineage>
        <taxon>Eukaryota</taxon>
        <taxon>Fungi</taxon>
        <taxon>Dikarya</taxon>
        <taxon>Ascomycota</taxon>
        <taxon>Pezizomycotina</taxon>
        <taxon>Leotiomycetes</taxon>
        <taxon>Helotiales</taxon>
        <taxon>Sclerotiniaceae</taxon>
        <taxon>Botrytis</taxon>
    </lineage>
</organism>
<dbReference type="AlphaFoldDB" id="A0A4S8R300"/>
<accession>A0A4S8R300</accession>
<evidence type="ECO:0000313" key="3">
    <source>
        <dbReference type="EMBL" id="THV52188.1"/>
    </source>
</evidence>
<dbReference type="Proteomes" id="UP000308671">
    <property type="component" value="Unassembled WGS sequence"/>
</dbReference>
<keyword evidence="4" id="KW-1185">Reference proteome</keyword>
<feature type="region of interest" description="Disordered" evidence="2">
    <location>
        <begin position="932"/>
        <end position="951"/>
    </location>
</feature>
<dbReference type="OrthoDB" id="3516238at2759"/>
<dbReference type="EMBL" id="PQXL01000086">
    <property type="protein sequence ID" value="THV52188.1"/>
    <property type="molecule type" value="Genomic_DNA"/>
</dbReference>
<evidence type="ECO:0000256" key="1">
    <source>
        <dbReference type="SAM" id="Coils"/>
    </source>
</evidence>
<name>A0A4S8R300_9HELO</name>
<comment type="caution">
    <text evidence="3">The sequence shown here is derived from an EMBL/GenBank/DDBJ whole genome shotgun (WGS) entry which is preliminary data.</text>
</comment>
<keyword evidence="1" id="KW-0175">Coiled coil</keyword>